<feature type="signal peptide" evidence="3">
    <location>
        <begin position="1"/>
        <end position="22"/>
    </location>
</feature>
<evidence type="ECO:0000313" key="5">
    <source>
        <dbReference type="Proteomes" id="UP000626148"/>
    </source>
</evidence>
<name>A0A918N4G1_9GAMM</name>
<reference evidence="4" key="2">
    <citation type="submission" date="2020-09" db="EMBL/GenBank/DDBJ databases">
        <authorList>
            <person name="Sun Q."/>
            <person name="Kim S."/>
        </authorList>
    </citation>
    <scope>NUCLEOTIDE SEQUENCE</scope>
    <source>
        <strain evidence="4">KCTC 22169</strain>
    </source>
</reference>
<dbReference type="AlphaFoldDB" id="A0A918N4G1"/>
<dbReference type="RefSeq" id="WP_189606447.1">
    <property type="nucleotide sequence ID" value="NZ_BMXR01000001.1"/>
</dbReference>
<feature type="compositionally biased region" description="Acidic residues" evidence="2">
    <location>
        <begin position="167"/>
        <end position="180"/>
    </location>
</feature>
<keyword evidence="3" id="KW-0732">Signal</keyword>
<proteinExistence type="predicted"/>
<dbReference type="EMBL" id="BMXR01000001">
    <property type="protein sequence ID" value="GGX37964.1"/>
    <property type="molecule type" value="Genomic_DNA"/>
</dbReference>
<reference evidence="4" key="1">
    <citation type="journal article" date="2014" name="Int. J. Syst. Evol. Microbiol.">
        <title>Complete genome sequence of Corynebacterium casei LMG S-19264T (=DSM 44701T), isolated from a smear-ripened cheese.</title>
        <authorList>
            <consortium name="US DOE Joint Genome Institute (JGI-PGF)"/>
            <person name="Walter F."/>
            <person name="Albersmeier A."/>
            <person name="Kalinowski J."/>
            <person name="Ruckert C."/>
        </authorList>
    </citation>
    <scope>NUCLEOTIDE SEQUENCE</scope>
    <source>
        <strain evidence="4">KCTC 22169</strain>
    </source>
</reference>
<feature type="chain" id="PRO_5037709587" evidence="3">
    <location>
        <begin position="23"/>
        <end position="180"/>
    </location>
</feature>
<feature type="compositionally biased region" description="Acidic residues" evidence="2">
    <location>
        <begin position="131"/>
        <end position="158"/>
    </location>
</feature>
<evidence type="ECO:0000256" key="1">
    <source>
        <dbReference type="SAM" id="Coils"/>
    </source>
</evidence>
<accession>A0A918N4G1</accession>
<protein>
    <submittedName>
        <fullName evidence="4">Uncharacterized protein</fullName>
    </submittedName>
</protein>
<keyword evidence="1" id="KW-0175">Coiled coil</keyword>
<feature type="coiled-coil region" evidence="1">
    <location>
        <begin position="38"/>
        <end position="65"/>
    </location>
</feature>
<gene>
    <name evidence="4" type="ORF">GCM10007392_00070</name>
</gene>
<comment type="caution">
    <text evidence="4">The sequence shown here is derived from an EMBL/GenBank/DDBJ whole genome shotgun (WGS) entry which is preliminary data.</text>
</comment>
<organism evidence="4 5">
    <name type="scientific">Saccharospirillum salsuginis</name>
    <dbReference type="NCBI Taxonomy" id="418750"/>
    <lineage>
        <taxon>Bacteria</taxon>
        <taxon>Pseudomonadati</taxon>
        <taxon>Pseudomonadota</taxon>
        <taxon>Gammaproteobacteria</taxon>
        <taxon>Oceanospirillales</taxon>
        <taxon>Saccharospirillaceae</taxon>
        <taxon>Saccharospirillum</taxon>
    </lineage>
</organism>
<sequence length="180" mass="20158">MTRRRLRPLLAGLFIISPLALSDEWGTWNDLPDNLLESEQDVRTLDELSNQLDQLIQANRDVDDSLRRQLLRHWLDQINSGANKNISLDRLLEMSADWENDELAEWYDDLEDYLEEQTTPIDQNGDLIGDPLDDEDNSDDDGSIDDGDTEPGEGDPVDGETAPPTDDGNDDGSGDDSETG</sequence>
<evidence type="ECO:0000313" key="4">
    <source>
        <dbReference type="EMBL" id="GGX37964.1"/>
    </source>
</evidence>
<keyword evidence="5" id="KW-1185">Reference proteome</keyword>
<evidence type="ECO:0000256" key="2">
    <source>
        <dbReference type="SAM" id="MobiDB-lite"/>
    </source>
</evidence>
<feature type="region of interest" description="Disordered" evidence="2">
    <location>
        <begin position="118"/>
        <end position="180"/>
    </location>
</feature>
<dbReference type="Proteomes" id="UP000626148">
    <property type="component" value="Unassembled WGS sequence"/>
</dbReference>
<evidence type="ECO:0000256" key="3">
    <source>
        <dbReference type="SAM" id="SignalP"/>
    </source>
</evidence>